<keyword evidence="4 7" id="KW-0560">Oxidoreductase</keyword>
<evidence type="ECO:0000313" key="10">
    <source>
        <dbReference type="Proteomes" id="UP000199607"/>
    </source>
</evidence>
<dbReference type="Gene3D" id="1.10.630.10">
    <property type="entry name" value="Cytochrome P450"/>
    <property type="match status" value="1"/>
</dbReference>
<evidence type="ECO:0000256" key="6">
    <source>
        <dbReference type="ARBA" id="ARBA00023033"/>
    </source>
</evidence>
<dbReference type="AlphaFoldDB" id="A0A1I4GNN8"/>
<evidence type="ECO:0000256" key="1">
    <source>
        <dbReference type="ARBA" id="ARBA00010617"/>
    </source>
</evidence>
<dbReference type="STRING" id="553466.SAMN04487950_3304"/>
<dbReference type="InterPro" id="IPR050196">
    <property type="entry name" value="Cytochrome_P450_Monoox"/>
</dbReference>
<keyword evidence="10" id="KW-1185">Reference proteome</keyword>
<dbReference type="InterPro" id="IPR002403">
    <property type="entry name" value="Cyt_P450_E_grp-IV"/>
</dbReference>
<keyword evidence="3 7" id="KW-0479">Metal-binding</keyword>
<evidence type="ECO:0000256" key="2">
    <source>
        <dbReference type="ARBA" id="ARBA00022617"/>
    </source>
</evidence>
<sequence length="463" mass="52814">MCPQHSEPGTSSEHSSGRRGTALPTETPPGPDGLPILGNARSLIGDTRAFFDELSTYGDVVSYRLPRMDFCTVLHPDLIEQVLMVDYEQYEKWGLEDFGGEFAPNGVLLTDGDQWRRQRTMIQDAFTVERIRSYGETMARSAEELAADWDDGEEIALNHAFSNLTLDVLTRSLFDLTLDESESIVTEFAETLNDRGSLDGLSTFLPMWIPTPENRRYNRVLSEFRSFIEELIDDRRGQEDEYDDLLSLLLTVEDADGNTMSEPEIRDQMVTFLFAGHETTSLALTYTFLELAKNQSVRDRLDSEHDAVLGGQTPTLGDLAELTYTEKVIRESLRLYPPAFIMFRKTTENVALGGYRIPEGTRITLPQFFVHTDERWYDEPETFDPNRWTEEFEDSRPDYAYFPFGGGPRHCIGMRFAMLELKTMLPTIAQSVEFELLSDPNPALEMATTLRPAEDIRARVKRR</sequence>
<gene>
    <name evidence="9" type="ORF">SAMN04487950_3304</name>
</gene>
<reference evidence="10" key="1">
    <citation type="submission" date="2016-10" db="EMBL/GenBank/DDBJ databases">
        <authorList>
            <person name="Varghese N."/>
            <person name="Submissions S."/>
        </authorList>
    </citation>
    <scope>NUCLEOTIDE SEQUENCE [LARGE SCALE GENOMIC DNA]</scope>
    <source>
        <strain evidence="10">CGMCC 1.7738</strain>
    </source>
</reference>
<dbReference type="GO" id="GO:0020037">
    <property type="term" value="F:heme binding"/>
    <property type="evidence" value="ECO:0007669"/>
    <property type="project" value="InterPro"/>
</dbReference>
<dbReference type="Pfam" id="PF00067">
    <property type="entry name" value="p450"/>
    <property type="match status" value="1"/>
</dbReference>
<dbReference type="PROSITE" id="PS00086">
    <property type="entry name" value="CYTOCHROME_P450"/>
    <property type="match status" value="1"/>
</dbReference>
<feature type="region of interest" description="Disordered" evidence="8">
    <location>
        <begin position="1"/>
        <end position="37"/>
    </location>
</feature>
<name>A0A1I4GNN8_9EURY</name>
<dbReference type="GO" id="GO:0016705">
    <property type="term" value="F:oxidoreductase activity, acting on paired donors, with incorporation or reduction of molecular oxygen"/>
    <property type="evidence" value="ECO:0007669"/>
    <property type="project" value="InterPro"/>
</dbReference>
<dbReference type="Proteomes" id="UP000199607">
    <property type="component" value="Unassembled WGS sequence"/>
</dbReference>
<protein>
    <submittedName>
        <fullName evidence="9">Cytochrome P450</fullName>
    </submittedName>
</protein>
<accession>A0A1I4GNN8</accession>
<dbReference type="PANTHER" id="PTHR24291">
    <property type="entry name" value="CYTOCHROME P450 FAMILY 4"/>
    <property type="match status" value="1"/>
</dbReference>
<dbReference type="InterPro" id="IPR017972">
    <property type="entry name" value="Cyt_P450_CS"/>
</dbReference>
<evidence type="ECO:0000256" key="3">
    <source>
        <dbReference type="ARBA" id="ARBA00022723"/>
    </source>
</evidence>
<dbReference type="EMBL" id="FOTC01000004">
    <property type="protein sequence ID" value="SFL31648.1"/>
    <property type="molecule type" value="Genomic_DNA"/>
</dbReference>
<dbReference type="RefSeq" id="WP_089870560.1">
    <property type="nucleotide sequence ID" value="NZ_FOTC01000004.1"/>
</dbReference>
<dbReference type="SUPFAM" id="SSF48264">
    <property type="entry name" value="Cytochrome P450"/>
    <property type="match status" value="1"/>
</dbReference>
<dbReference type="GO" id="GO:0004497">
    <property type="term" value="F:monooxygenase activity"/>
    <property type="evidence" value="ECO:0007669"/>
    <property type="project" value="UniProtKB-KW"/>
</dbReference>
<keyword evidence="5 7" id="KW-0408">Iron</keyword>
<comment type="similarity">
    <text evidence="1 7">Belongs to the cytochrome P450 family.</text>
</comment>
<evidence type="ECO:0000256" key="8">
    <source>
        <dbReference type="SAM" id="MobiDB-lite"/>
    </source>
</evidence>
<dbReference type="PRINTS" id="PR00465">
    <property type="entry name" value="EP450IV"/>
</dbReference>
<evidence type="ECO:0000313" key="9">
    <source>
        <dbReference type="EMBL" id="SFL31648.1"/>
    </source>
</evidence>
<keyword evidence="6 7" id="KW-0503">Monooxygenase</keyword>
<evidence type="ECO:0000256" key="4">
    <source>
        <dbReference type="ARBA" id="ARBA00023002"/>
    </source>
</evidence>
<dbReference type="PANTHER" id="PTHR24291:SF50">
    <property type="entry name" value="BIFUNCTIONAL ALBAFLAVENONE MONOOXYGENASE_TERPENE SYNTHASE"/>
    <property type="match status" value="1"/>
</dbReference>
<dbReference type="InterPro" id="IPR001128">
    <property type="entry name" value="Cyt_P450"/>
</dbReference>
<dbReference type="InterPro" id="IPR036396">
    <property type="entry name" value="Cyt_P450_sf"/>
</dbReference>
<dbReference type="GO" id="GO:0005506">
    <property type="term" value="F:iron ion binding"/>
    <property type="evidence" value="ECO:0007669"/>
    <property type="project" value="InterPro"/>
</dbReference>
<keyword evidence="2 7" id="KW-0349">Heme</keyword>
<evidence type="ECO:0000256" key="5">
    <source>
        <dbReference type="ARBA" id="ARBA00023004"/>
    </source>
</evidence>
<organism evidence="9 10">
    <name type="scientific">Halogranum rubrum</name>
    <dbReference type="NCBI Taxonomy" id="553466"/>
    <lineage>
        <taxon>Archaea</taxon>
        <taxon>Methanobacteriati</taxon>
        <taxon>Methanobacteriota</taxon>
        <taxon>Stenosarchaea group</taxon>
        <taxon>Halobacteria</taxon>
        <taxon>Halobacteriales</taxon>
        <taxon>Haloferacaceae</taxon>
    </lineage>
</organism>
<proteinExistence type="inferred from homology"/>
<dbReference type="PRINTS" id="PR00385">
    <property type="entry name" value="P450"/>
</dbReference>
<evidence type="ECO:0000256" key="7">
    <source>
        <dbReference type="RuleBase" id="RU000461"/>
    </source>
</evidence>